<proteinExistence type="predicted"/>
<gene>
    <name evidence="1" type="ORF">M8818_004938</name>
</gene>
<evidence type="ECO:0000313" key="1">
    <source>
        <dbReference type="EMBL" id="KAK8205565.1"/>
    </source>
</evidence>
<keyword evidence="2" id="KW-1185">Reference proteome</keyword>
<accession>A0ACC3SBB1</accession>
<reference evidence="1" key="1">
    <citation type="submission" date="2024-02" db="EMBL/GenBank/DDBJ databases">
        <title>Metagenome Assembled Genome of Zalaria obscura JY119.</title>
        <authorList>
            <person name="Vighnesh L."/>
            <person name="Jagadeeshwari U."/>
            <person name="Venkata Ramana C."/>
            <person name="Sasikala C."/>
        </authorList>
    </citation>
    <scope>NUCLEOTIDE SEQUENCE</scope>
    <source>
        <strain evidence="1">JY119</strain>
    </source>
</reference>
<sequence>MPKNKRKHPDIEEILARPWCYYCERDFDDLKILISHQKAKHYKCERCGRRLNTAGGLSVHLNQVHKETLQTVENALPNRQAPDIEIFGMEGIPEDILQAHNQRVTQEFYSSEAARRAASGNNPAGAGGQGGSAPKKPKFESPAELKKRLAEHKAKKAQEQDVMSSGQNTPAFGPGVPPPHAGSPFQAYNQRGPPPSSPPGANGPPSRQTSITSAPGLPQRPAFDAPPASRAQLKEMHNGIVPGQLEGQQPPQQGQHNEANANATSVDDLINSAAQQSSQAQTQATPTPAPAPAPTESAKATPAKDEEAPKKKDKKGKPTRLIYSDENVSPEEKMAGLPKYAYTPPRDEPTALGPVEAAVTGVQQGPDDVRDAVQG</sequence>
<protein>
    <submittedName>
        <fullName evidence="1">Uncharacterized protein</fullName>
    </submittedName>
</protein>
<organism evidence="1 2">
    <name type="scientific">Zalaria obscura</name>
    <dbReference type="NCBI Taxonomy" id="2024903"/>
    <lineage>
        <taxon>Eukaryota</taxon>
        <taxon>Fungi</taxon>
        <taxon>Dikarya</taxon>
        <taxon>Ascomycota</taxon>
        <taxon>Pezizomycotina</taxon>
        <taxon>Dothideomycetes</taxon>
        <taxon>Dothideomycetidae</taxon>
        <taxon>Dothideales</taxon>
        <taxon>Zalariaceae</taxon>
        <taxon>Zalaria</taxon>
    </lineage>
</organism>
<evidence type="ECO:0000313" key="2">
    <source>
        <dbReference type="Proteomes" id="UP001320706"/>
    </source>
</evidence>
<dbReference type="EMBL" id="JAMKPW020000024">
    <property type="protein sequence ID" value="KAK8205565.1"/>
    <property type="molecule type" value="Genomic_DNA"/>
</dbReference>
<comment type="caution">
    <text evidence="1">The sequence shown here is derived from an EMBL/GenBank/DDBJ whole genome shotgun (WGS) entry which is preliminary data.</text>
</comment>
<name>A0ACC3SBB1_9PEZI</name>
<dbReference type="Proteomes" id="UP001320706">
    <property type="component" value="Unassembled WGS sequence"/>
</dbReference>